<dbReference type="Proteomes" id="UP000321514">
    <property type="component" value="Unassembled WGS sequence"/>
</dbReference>
<dbReference type="EMBL" id="BJXR01000061">
    <property type="protein sequence ID" value="GEN12414.1"/>
    <property type="molecule type" value="Genomic_DNA"/>
</dbReference>
<gene>
    <name evidence="1" type="ORF">MFU01_74510</name>
</gene>
<evidence type="ECO:0000313" key="2">
    <source>
        <dbReference type="Proteomes" id="UP000321514"/>
    </source>
</evidence>
<proteinExistence type="predicted"/>
<dbReference type="STRING" id="1334629.MFUL124B02_24685"/>
<accession>A0A511TE18</accession>
<name>A0A511TE18_MYXFU</name>
<protein>
    <submittedName>
        <fullName evidence="1">Uncharacterized protein</fullName>
    </submittedName>
</protein>
<sequence length="150" mass="14768">MNVVALEATAAKSVGNKGASTPVTTPQQVLEKVGSVSGTVGNIASVADTFESGARAVGQLKKGVELTSMPTTVVGKTLGRFVPGLNIATAVASASNAHGVFTNPASTPAQKTHAAIDASTAFVAALPVPFVAQGAAVANTLNSLLTPASK</sequence>
<reference evidence="1 2" key="1">
    <citation type="submission" date="2019-07" db="EMBL/GenBank/DDBJ databases">
        <title>Whole genome shotgun sequence of Myxococcus fulvus NBRC 100333.</title>
        <authorList>
            <person name="Hosoyama A."/>
            <person name="Uohara A."/>
            <person name="Ohji S."/>
            <person name="Ichikawa N."/>
        </authorList>
    </citation>
    <scope>NUCLEOTIDE SEQUENCE [LARGE SCALE GENOMIC DNA]</scope>
    <source>
        <strain evidence="1 2">NBRC 100333</strain>
    </source>
</reference>
<dbReference type="AlphaFoldDB" id="A0A511TE18"/>
<organism evidence="1 2">
    <name type="scientific">Myxococcus fulvus</name>
    <dbReference type="NCBI Taxonomy" id="33"/>
    <lineage>
        <taxon>Bacteria</taxon>
        <taxon>Pseudomonadati</taxon>
        <taxon>Myxococcota</taxon>
        <taxon>Myxococcia</taxon>
        <taxon>Myxococcales</taxon>
        <taxon>Cystobacterineae</taxon>
        <taxon>Myxococcaceae</taxon>
        <taxon>Myxococcus</taxon>
    </lineage>
</organism>
<evidence type="ECO:0000313" key="1">
    <source>
        <dbReference type="EMBL" id="GEN12414.1"/>
    </source>
</evidence>
<comment type="caution">
    <text evidence="1">The sequence shown here is derived from an EMBL/GenBank/DDBJ whole genome shotgun (WGS) entry which is preliminary data.</text>
</comment>